<gene>
    <name evidence="2" type="ORF">FTUN_1946</name>
</gene>
<keyword evidence="1" id="KW-0472">Membrane</keyword>
<sequence length="148" mass="16235">MDQETEIARAKWLLMGVLFFLVSGCFSYGEAVYLVSGHEATATVSKTFESPGRRGGTRLSVEYTFSEPNGTPREGTDTVPTAWSVPANGQVPVLYISGTDGSSRLAGNVNWVALGIFAFSLVWIAVFAARLFGATRDEPQRRPRRRRD</sequence>
<keyword evidence="1" id="KW-1133">Transmembrane helix</keyword>
<keyword evidence="3" id="KW-1185">Reference proteome</keyword>
<evidence type="ECO:0000313" key="3">
    <source>
        <dbReference type="Proteomes" id="UP000503447"/>
    </source>
</evidence>
<proteinExistence type="predicted"/>
<evidence type="ECO:0000256" key="1">
    <source>
        <dbReference type="SAM" id="Phobius"/>
    </source>
</evidence>
<evidence type="ECO:0008006" key="4">
    <source>
        <dbReference type="Google" id="ProtNLM"/>
    </source>
</evidence>
<evidence type="ECO:0000313" key="2">
    <source>
        <dbReference type="EMBL" id="QJW94426.1"/>
    </source>
</evidence>
<dbReference type="EMBL" id="CP053452">
    <property type="protein sequence ID" value="QJW94426.1"/>
    <property type="molecule type" value="Genomic_DNA"/>
</dbReference>
<feature type="transmembrane region" description="Helical" evidence="1">
    <location>
        <begin position="12"/>
        <end position="29"/>
    </location>
</feature>
<dbReference type="KEGG" id="ftj:FTUN_1946"/>
<dbReference type="RefSeq" id="WP_171470430.1">
    <property type="nucleotide sequence ID" value="NZ_CP053452.2"/>
</dbReference>
<reference evidence="3" key="1">
    <citation type="submission" date="2020-05" db="EMBL/GenBank/DDBJ databases">
        <title>Frigoriglobus tundricola gen. nov., sp. nov., a psychrotolerant cellulolytic planctomycete of the family Gemmataceae with two divergent copies of 16S rRNA gene.</title>
        <authorList>
            <person name="Kulichevskaya I.S."/>
            <person name="Ivanova A.A."/>
            <person name="Naumoff D.G."/>
            <person name="Beletsky A.V."/>
            <person name="Rijpstra W.I.C."/>
            <person name="Sinninghe Damste J.S."/>
            <person name="Mardanov A.V."/>
            <person name="Ravin N.V."/>
            <person name="Dedysh S.N."/>
        </authorList>
    </citation>
    <scope>NUCLEOTIDE SEQUENCE [LARGE SCALE GENOMIC DNA]</scope>
    <source>
        <strain evidence="3">PL17</strain>
    </source>
</reference>
<feature type="transmembrane region" description="Helical" evidence="1">
    <location>
        <begin position="111"/>
        <end position="132"/>
    </location>
</feature>
<dbReference type="Proteomes" id="UP000503447">
    <property type="component" value="Chromosome"/>
</dbReference>
<organism evidence="2 3">
    <name type="scientific">Frigoriglobus tundricola</name>
    <dbReference type="NCBI Taxonomy" id="2774151"/>
    <lineage>
        <taxon>Bacteria</taxon>
        <taxon>Pseudomonadati</taxon>
        <taxon>Planctomycetota</taxon>
        <taxon>Planctomycetia</taxon>
        <taxon>Gemmatales</taxon>
        <taxon>Gemmataceae</taxon>
        <taxon>Frigoriglobus</taxon>
    </lineage>
</organism>
<keyword evidence="1" id="KW-0812">Transmembrane</keyword>
<dbReference type="AlphaFoldDB" id="A0A6M5YM64"/>
<name>A0A6M5YM64_9BACT</name>
<accession>A0A6M5YM64</accession>
<protein>
    <recommendedName>
        <fullName evidence="4">DUF3592 domain-containing protein</fullName>
    </recommendedName>
</protein>